<keyword evidence="6" id="KW-1185">Reference proteome</keyword>
<dbReference type="AlphaFoldDB" id="A0AAD9PH98"/>
<dbReference type="InterPro" id="IPR002661">
    <property type="entry name" value="Ribosome_recyc_fac"/>
</dbReference>
<dbReference type="InterPro" id="IPR023584">
    <property type="entry name" value="Ribosome_recyc_fac_dom"/>
</dbReference>
<accession>A0AAD9PH98</accession>
<evidence type="ECO:0000313" key="5">
    <source>
        <dbReference type="EMBL" id="KAK2194836.1"/>
    </source>
</evidence>
<dbReference type="Gene3D" id="1.10.132.20">
    <property type="entry name" value="Ribosome-recycling factor"/>
    <property type="match status" value="1"/>
</dbReference>
<name>A0AAD9PH98_9APIC</name>
<dbReference type="InterPro" id="IPR036191">
    <property type="entry name" value="RRF_sf"/>
</dbReference>
<evidence type="ECO:0000313" key="6">
    <source>
        <dbReference type="Proteomes" id="UP001214638"/>
    </source>
</evidence>
<dbReference type="Proteomes" id="UP001214638">
    <property type="component" value="Unassembled WGS sequence"/>
</dbReference>
<dbReference type="GO" id="GO:0005739">
    <property type="term" value="C:mitochondrion"/>
    <property type="evidence" value="ECO:0007669"/>
    <property type="project" value="TreeGrafter"/>
</dbReference>
<keyword evidence="3" id="KW-0732">Signal</keyword>
<dbReference type="GO" id="GO:0043023">
    <property type="term" value="F:ribosomal large subunit binding"/>
    <property type="evidence" value="ECO:0007669"/>
    <property type="project" value="TreeGrafter"/>
</dbReference>
<evidence type="ECO:0000256" key="1">
    <source>
        <dbReference type="ARBA" id="ARBA00005912"/>
    </source>
</evidence>
<evidence type="ECO:0000256" key="3">
    <source>
        <dbReference type="SAM" id="SignalP"/>
    </source>
</evidence>
<dbReference type="GO" id="GO:0006412">
    <property type="term" value="P:translation"/>
    <property type="evidence" value="ECO:0007669"/>
    <property type="project" value="UniProtKB-KW"/>
</dbReference>
<dbReference type="PANTHER" id="PTHR20982:SF3">
    <property type="entry name" value="MITOCHONDRIAL RIBOSOME RECYCLING FACTOR PSEUDO 1"/>
    <property type="match status" value="1"/>
</dbReference>
<feature type="chain" id="PRO_5042015772" evidence="3">
    <location>
        <begin position="26"/>
        <end position="283"/>
    </location>
</feature>
<dbReference type="EMBL" id="JALLKP010000039">
    <property type="protein sequence ID" value="KAK2194836.1"/>
    <property type="molecule type" value="Genomic_DNA"/>
</dbReference>
<dbReference type="SUPFAM" id="SSF55194">
    <property type="entry name" value="Ribosome recycling factor, RRF"/>
    <property type="match status" value="1"/>
</dbReference>
<evidence type="ECO:0000256" key="2">
    <source>
        <dbReference type="ARBA" id="ARBA00022917"/>
    </source>
</evidence>
<keyword evidence="2" id="KW-0648">Protein biosynthesis</keyword>
<comment type="caution">
    <text evidence="5">The sequence shown here is derived from an EMBL/GenBank/DDBJ whole genome shotgun (WGS) entry which is preliminary data.</text>
</comment>
<proteinExistence type="inferred from homology"/>
<feature type="domain" description="Ribosome recycling factor" evidence="4">
    <location>
        <begin position="115"/>
        <end position="278"/>
    </location>
</feature>
<sequence length="283" mass="31613">MIGKVEAGFAMRLIFNLLLVPLLEHKFLNSNALVHSFHVHTAWTLVNLRAWNNTLGGVLPLGASKNKKNRKTYGRNTNASDEEDVEEVDTAISEESLDILALDFKKSLEAAKEKLEADLMKISATRATPGLVDTIEIELDSKTTRQLRHLAHVVTLDNNVLKVEPIQKEHLTPIFCTLTMELANYKVQLENGFILVNIPSQGAKARQAFGTLGLCKKKCRVLRQDAMNKLRKKKGGLSEDMLFRQEVCKGRDVELQKRIEEIFKRVAAALDAACTAKIKSLAP</sequence>
<gene>
    <name evidence="5" type="ORF">BdWA1_003701</name>
</gene>
<dbReference type="RefSeq" id="XP_067801679.1">
    <property type="nucleotide sequence ID" value="XM_067948711.1"/>
</dbReference>
<evidence type="ECO:0000259" key="4">
    <source>
        <dbReference type="Pfam" id="PF01765"/>
    </source>
</evidence>
<dbReference type="Gene3D" id="3.30.1360.40">
    <property type="match status" value="1"/>
</dbReference>
<protein>
    <submittedName>
        <fullName evidence="5">Bifunctional RRF superfamily/Ribosome recycling factor domain/Ribosome recycling factor</fullName>
    </submittedName>
</protein>
<dbReference type="Pfam" id="PF01765">
    <property type="entry name" value="RRF"/>
    <property type="match status" value="1"/>
</dbReference>
<organism evidence="5 6">
    <name type="scientific">Babesia duncani</name>
    <dbReference type="NCBI Taxonomy" id="323732"/>
    <lineage>
        <taxon>Eukaryota</taxon>
        <taxon>Sar</taxon>
        <taxon>Alveolata</taxon>
        <taxon>Apicomplexa</taxon>
        <taxon>Aconoidasida</taxon>
        <taxon>Piroplasmida</taxon>
        <taxon>Babesiidae</taxon>
        <taxon>Babesia</taxon>
    </lineage>
</organism>
<feature type="signal peptide" evidence="3">
    <location>
        <begin position="1"/>
        <end position="25"/>
    </location>
</feature>
<comment type="similarity">
    <text evidence="1">Belongs to the RRF family.</text>
</comment>
<reference evidence="5" key="1">
    <citation type="journal article" date="2023" name="Nat. Microbiol.">
        <title>Babesia duncani multi-omics identifies virulence factors and drug targets.</title>
        <authorList>
            <person name="Singh P."/>
            <person name="Lonardi S."/>
            <person name="Liang Q."/>
            <person name="Vydyam P."/>
            <person name="Khabirova E."/>
            <person name="Fang T."/>
            <person name="Gihaz S."/>
            <person name="Thekkiniath J."/>
            <person name="Munshi M."/>
            <person name="Abel S."/>
            <person name="Ciampossin L."/>
            <person name="Batugedara G."/>
            <person name="Gupta M."/>
            <person name="Lu X.M."/>
            <person name="Lenz T."/>
            <person name="Chakravarty S."/>
            <person name="Cornillot E."/>
            <person name="Hu Y."/>
            <person name="Ma W."/>
            <person name="Gonzalez L.M."/>
            <person name="Sanchez S."/>
            <person name="Estrada K."/>
            <person name="Sanchez-Flores A."/>
            <person name="Montero E."/>
            <person name="Harb O.S."/>
            <person name="Le Roch K.G."/>
            <person name="Mamoun C.B."/>
        </authorList>
    </citation>
    <scope>NUCLEOTIDE SEQUENCE</scope>
    <source>
        <strain evidence="5">WA1</strain>
    </source>
</reference>
<dbReference type="GeneID" id="94337998"/>
<dbReference type="KEGG" id="bdw:94337998"/>
<dbReference type="PANTHER" id="PTHR20982">
    <property type="entry name" value="RIBOSOME RECYCLING FACTOR"/>
    <property type="match status" value="1"/>
</dbReference>